<feature type="domain" description="Solute-binding protein family 5" evidence="3">
    <location>
        <begin position="109"/>
        <end position="458"/>
    </location>
</feature>
<dbReference type="PANTHER" id="PTHR30290">
    <property type="entry name" value="PERIPLASMIC BINDING COMPONENT OF ABC TRANSPORTER"/>
    <property type="match status" value="1"/>
</dbReference>
<dbReference type="PIRSF" id="PIRSF002741">
    <property type="entry name" value="MppA"/>
    <property type="match status" value="1"/>
</dbReference>
<dbReference type="SUPFAM" id="SSF53850">
    <property type="entry name" value="Periplasmic binding protein-like II"/>
    <property type="match status" value="1"/>
</dbReference>
<gene>
    <name evidence="4" type="ORF">HJ536_10205</name>
</gene>
<name>A0A850Q285_9RHOB</name>
<dbReference type="GO" id="GO:0015833">
    <property type="term" value="P:peptide transport"/>
    <property type="evidence" value="ECO:0007669"/>
    <property type="project" value="TreeGrafter"/>
</dbReference>
<accession>A0A850Q285</accession>
<comment type="subcellular location">
    <subcellularLocation>
        <location evidence="1">Periplasm</location>
    </subcellularLocation>
</comment>
<dbReference type="GO" id="GO:0043190">
    <property type="term" value="C:ATP-binding cassette (ABC) transporter complex"/>
    <property type="evidence" value="ECO:0007669"/>
    <property type="project" value="InterPro"/>
</dbReference>
<evidence type="ECO:0000256" key="2">
    <source>
        <dbReference type="ARBA" id="ARBA00005695"/>
    </source>
</evidence>
<organism evidence="4 5">
    <name type="scientific">Donghicola mangrovi</name>
    <dbReference type="NCBI Taxonomy" id="2729614"/>
    <lineage>
        <taxon>Bacteria</taxon>
        <taxon>Pseudomonadati</taxon>
        <taxon>Pseudomonadota</taxon>
        <taxon>Alphaproteobacteria</taxon>
        <taxon>Rhodobacterales</taxon>
        <taxon>Roseobacteraceae</taxon>
        <taxon>Donghicola</taxon>
    </lineage>
</organism>
<dbReference type="PROSITE" id="PS51318">
    <property type="entry name" value="TAT"/>
    <property type="match status" value="1"/>
</dbReference>
<dbReference type="RefSeq" id="WP_177157616.1">
    <property type="nucleotide sequence ID" value="NZ_JABCJE010000003.1"/>
</dbReference>
<dbReference type="Gene3D" id="3.40.190.10">
    <property type="entry name" value="Periplasmic binding protein-like II"/>
    <property type="match status" value="1"/>
</dbReference>
<dbReference type="AlphaFoldDB" id="A0A850Q285"/>
<dbReference type="GO" id="GO:0030288">
    <property type="term" value="C:outer membrane-bounded periplasmic space"/>
    <property type="evidence" value="ECO:0007669"/>
    <property type="project" value="UniProtKB-ARBA"/>
</dbReference>
<dbReference type="InterPro" id="IPR030678">
    <property type="entry name" value="Peptide/Ni-bd"/>
</dbReference>
<dbReference type="InterPro" id="IPR039424">
    <property type="entry name" value="SBP_5"/>
</dbReference>
<proteinExistence type="inferred from homology"/>
<dbReference type="InterPro" id="IPR000914">
    <property type="entry name" value="SBP_5_dom"/>
</dbReference>
<protein>
    <submittedName>
        <fullName evidence="4">Diguanylate cyclase</fullName>
    </submittedName>
</protein>
<dbReference type="InterPro" id="IPR006311">
    <property type="entry name" value="TAT_signal"/>
</dbReference>
<comment type="similarity">
    <text evidence="2">Belongs to the bacterial solute-binding protein 5 family.</text>
</comment>
<reference evidence="4 5" key="1">
    <citation type="submission" date="2020-04" db="EMBL/GenBank/DDBJ databases">
        <title>Donghicola sp., a member of the Rhodobacteraceae family isolated from mangrove forest in Thailand.</title>
        <authorList>
            <person name="Charoenyingcharoen P."/>
            <person name="Yukphan P."/>
        </authorList>
    </citation>
    <scope>NUCLEOTIDE SEQUENCE [LARGE SCALE GENOMIC DNA]</scope>
    <source>
        <strain evidence="4 5">B5-SW-15</strain>
    </source>
</reference>
<dbReference type="Pfam" id="PF00496">
    <property type="entry name" value="SBP_bac_5"/>
    <property type="match status" value="1"/>
</dbReference>
<evidence type="ECO:0000313" key="5">
    <source>
        <dbReference type="Proteomes" id="UP000592216"/>
    </source>
</evidence>
<dbReference type="EMBL" id="JABCJE010000003">
    <property type="protein sequence ID" value="NVO23727.1"/>
    <property type="molecule type" value="Genomic_DNA"/>
</dbReference>
<dbReference type="Gene3D" id="3.10.105.10">
    <property type="entry name" value="Dipeptide-binding Protein, Domain 3"/>
    <property type="match status" value="1"/>
</dbReference>
<dbReference type="GO" id="GO:1904680">
    <property type="term" value="F:peptide transmembrane transporter activity"/>
    <property type="evidence" value="ECO:0007669"/>
    <property type="project" value="TreeGrafter"/>
</dbReference>
<evidence type="ECO:0000256" key="1">
    <source>
        <dbReference type="ARBA" id="ARBA00004418"/>
    </source>
</evidence>
<dbReference type="Proteomes" id="UP000592216">
    <property type="component" value="Unassembled WGS sequence"/>
</dbReference>
<sequence length="562" mass="62656">MTRKTLTNAPLHPAISGLHGQMEQGGLSRREFLAYATSLGMTSGAALAMAGVPAQAQEETPQIPMTELLRCQMRVLRVDDPRTFDWPEKGNIARGCCENLVRWRTDHTFEPWLLEGWEVSDDARTYTLYLKQGVSWSNGDPFTASDVAYNFERWCNRSISGNSMATRMAAMCDKGTGFIALGAMVIKDDHTIVLNLSRPDVAFIANLSDYPALIVHPSFDKTGADLTATPIGTGPYTIEHVDEGQSAVLLRRDGWWGGTPALSRIEYVDLGTDPAVYSRAFTEDLIDMVHETSATYIQEFDDMDLFRSEIDTSATLVCRASRNYEQDGVRVFADPRVRRAFALAVDNNIVLELGYANHGTVGENIPVSPRHPEYTPKKVPERDAAAARALMAEAGHQDTEFALITVDDDWNAATGDAIAVQMRDAGLNVTRRRIHGKEFRAEWKQHGLSCTQWNARPLAVQILSLAYRSDGVWNECGIANADLDTLIDRASGTTDIESRRQIVDRIEDILLEDAAVILPYWRRLYRHVRRGVGGTAMHQALEHHHDLWYRTEVPAEAVTPPE</sequence>
<comment type="caution">
    <text evidence="4">The sequence shown here is derived from an EMBL/GenBank/DDBJ whole genome shotgun (WGS) entry which is preliminary data.</text>
</comment>
<evidence type="ECO:0000259" key="3">
    <source>
        <dbReference type="Pfam" id="PF00496"/>
    </source>
</evidence>
<evidence type="ECO:0000313" key="4">
    <source>
        <dbReference type="EMBL" id="NVO23727.1"/>
    </source>
</evidence>